<evidence type="ECO:0000259" key="1">
    <source>
        <dbReference type="PROSITE" id="PS50801"/>
    </source>
</evidence>
<dbReference type="RefSeq" id="WP_367879769.1">
    <property type="nucleotide sequence ID" value="NZ_JBFNXX010000030.1"/>
</dbReference>
<dbReference type="InterPro" id="IPR036513">
    <property type="entry name" value="STAS_dom_sf"/>
</dbReference>
<dbReference type="Proteomes" id="UP001556098">
    <property type="component" value="Unassembled WGS sequence"/>
</dbReference>
<comment type="caution">
    <text evidence="2">The sequence shown here is derived from an EMBL/GenBank/DDBJ whole genome shotgun (WGS) entry which is preliminary data.</text>
</comment>
<feature type="domain" description="STAS" evidence="1">
    <location>
        <begin position="5"/>
        <end position="91"/>
    </location>
</feature>
<name>A0ABV3RSU5_9RHOB</name>
<evidence type="ECO:0000313" key="2">
    <source>
        <dbReference type="EMBL" id="MEW9922072.1"/>
    </source>
</evidence>
<organism evidence="2 3">
    <name type="scientific">Sulfitobacter sediminis</name>
    <dbReference type="NCBI Taxonomy" id="3234186"/>
    <lineage>
        <taxon>Bacteria</taxon>
        <taxon>Pseudomonadati</taxon>
        <taxon>Pseudomonadota</taxon>
        <taxon>Alphaproteobacteria</taxon>
        <taxon>Rhodobacterales</taxon>
        <taxon>Roseobacteraceae</taxon>
        <taxon>Sulfitobacter</taxon>
    </lineage>
</organism>
<accession>A0ABV3RSU5</accession>
<dbReference type="InterPro" id="IPR058548">
    <property type="entry name" value="MlaB-like_STAS"/>
</dbReference>
<dbReference type="InterPro" id="IPR002645">
    <property type="entry name" value="STAS_dom"/>
</dbReference>
<dbReference type="EMBL" id="JBFNXX010000030">
    <property type="protein sequence ID" value="MEW9922072.1"/>
    <property type="molecule type" value="Genomic_DNA"/>
</dbReference>
<evidence type="ECO:0000313" key="3">
    <source>
        <dbReference type="Proteomes" id="UP001556098"/>
    </source>
</evidence>
<proteinExistence type="predicted"/>
<dbReference type="Gene3D" id="3.30.750.24">
    <property type="entry name" value="STAS domain"/>
    <property type="match status" value="1"/>
</dbReference>
<protein>
    <submittedName>
        <fullName evidence="2">STAS domain-containing protein</fullName>
    </submittedName>
</protein>
<reference evidence="2 3" key="1">
    <citation type="submission" date="2024-07" db="EMBL/GenBank/DDBJ databases">
        <title>Marimonas sp.nov., isolated from tidal-flat sediment.</title>
        <authorList>
            <person name="Jayan J.N."/>
            <person name="Lee S.S."/>
        </authorList>
    </citation>
    <scope>NUCLEOTIDE SEQUENCE [LARGE SCALE GENOMIC DNA]</scope>
    <source>
        <strain evidence="2 3">MJW-29</strain>
    </source>
</reference>
<dbReference type="SUPFAM" id="SSF52091">
    <property type="entry name" value="SpoIIaa-like"/>
    <property type="match status" value="1"/>
</dbReference>
<dbReference type="Pfam" id="PF13466">
    <property type="entry name" value="STAS_2"/>
    <property type="match status" value="1"/>
</dbReference>
<dbReference type="PROSITE" id="PS50801">
    <property type="entry name" value="STAS"/>
    <property type="match status" value="1"/>
</dbReference>
<sequence>MADPVVLEGKLDLATVSALHATLGARLDDDITLDFAKVTQIGALCLQVCLAAARAARAAGKVVSVINLPDPVATQLACMGFDAERLAEGAA</sequence>
<keyword evidence="3" id="KW-1185">Reference proteome</keyword>
<gene>
    <name evidence="2" type="ORF">AB2B41_20900</name>
</gene>